<evidence type="ECO:0000313" key="2">
    <source>
        <dbReference type="Proteomes" id="UP001062165"/>
    </source>
</evidence>
<dbReference type="EMBL" id="CP106735">
    <property type="protein sequence ID" value="UXX79796.1"/>
    <property type="molecule type" value="Genomic_DNA"/>
</dbReference>
<reference evidence="1" key="1">
    <citation type="submission" date="2022-10" db="EMBL/GenBank/DDBJ databases">
        <title>Comparative genomics and taxonomic characterization of three novel marine species of genus Reichenbachiella exhibiting antioxidant and polysaccharide degradation activities.</title>
        <authorList>
            <person name="Muhammad N."/>
            <person name="Lee Y.-J."/>
            <person name="Ko J."/>
            <person name="Kim S.-G."/>
        </authorList>
    </citation>
    <scope>NUCLEOTIDE SEQUENCE</scope>
    <source>
        <strain evidence="1">Wsw4-B4</strain>
    </source>
</reference>
<protein>
    <submittedName>
        <fullName evidence="1">Uncharacterized protein</fullName>
    </submittedName>
</protein>
<accession>A0ABY6D0W3</accession>
<keyword evidence="2" id="KW-1185">Reference proteome</keyword>
<dbReference type="Proteomes" id="UP001062165">
    <property type="component" value="Chromosome"/>
</dbReference>
<dbReference type="RefSeq" id="WP_263051527.1">
    <property type="nucleotide sequence ID" value="NZ_CP106735.1"/>
</dbReference>
<sequence length="121" mass="13676">MLKLEFKSPQSATGVVKATVHKSGKLGFSSGAAKVLSLSTDSRFKVAVNTADEEDKNLYLVGSEGDDKELFKVSKAGQYYFIRIKHILDEMGVDYRDGRIIYDIVNEENEGMKYYKLVRRK</sequence>
<name>A0ABY6D0W3_9BACT</name>
<gene>
    <name evidence="1" type="ORF">N7E81_01575</name>
</gene>
<evidence type="ECO:0000313" key="1">
    <source>
        <dbReference type="EMBL" id="UXX79796.1"/>
    </source>
</evidence>
<organism evidence="1 2">
    <name type="scientific">Reichenbachiella carrageenanivorans</name>
    <dbReference type="NCBI Taxonomy" id="2979869"/>
    <lineage>
        <taxon>Bacteria</taxon>
        <taxon>Pseudomonadati</taxon>
        <taxon>Bacteroidota</taxon>
        <taxon>Cytophagia</taxon>
        <taxon>Cytophagales</taxon>
        <taxon>Reichenbachiellaceae</taxon>
        <taxon>Reichenbachiella</taxon>
    </lineage>
</organism>
<proteinExistence type="predicted"/>